<keyword evidence="3" id="KW-1185">Reference proteome</keyword>
<proteinExistence type="predicted"/>
<accession>A0A8C4RTV7</accession>
<dbReference type="InterPro" id="IPR016187">
    <property type="entry name" value="CTDL_fold"/>
</dbReference>
<name>A0A8C4RTV7_ERPCA</name>
<evidence type="ECO:0000313" key="2">
    <source>
        <dbReference type="Ensembl" id="ENSECRP00000006720.1"/>
    </source>
</evidence>
<dbReference type="PANTHER" id="PTHR45784">
    <property type="entry name" value="C-TYPE LECTIN DOMAIN FAMILY 20 MEMBER A-RELATED"/>
    <property type="match status" value="1"/>
</dbReference>
<dbReference type="Ensembl" id="ENSECRT00000006828.1">
    <property type="protein sequence ID" value="ENSECRP00000006720.1"/>
    <property type="gene ID" value="ENSECRG00000004477.1"/>
</dbReference>
<dbReference type="PANTHER" id="PTHR45784:SF5">
    <property type="entry name" value="C-TYPE LECTIN DOMAIN FAMILY 20 MEMBER A-RELATED"/>
    <property type="match status" value="1"/>
</dbReference>
<dbReference type="Gene3D" id="3.10.100.10">
    <property type="entry name" value="Mannose-Binding Protein A, subunit A"/>
    <property type="match status" value="1"/>
</dbReference>
<dbReference type="InterPro" id="IPR016186">
    <property type="entry name" value="C-type_lectin-like/link_sf"/>
</dbReference>
<protein>
    <recommendedName>
        <fullName evidence="1">C-type lectin domain-containing protein</fullName>
    </recommendedName>
</protein>
<evidence type="ECO:0000313" key="3">
    <source>
        <dbReference type="Proteomes" id="UP000694620"/>
    </source>
</evidence>
<sequence length="85" mass="9882">NCFLGSNNYTFESTSLSWEDAQRYCREKHTDLVTIWNQAVNEQLFLETGQKSSWIGLRHENDRWQWSNVSANTGANWGGLVIKSR</sequence>
<dbReference type="AlphaFoldDB" id="A0A8C4RTV7"/>
<dbReference type="PROSITE" id="PS50041">
    <property type="entry name" value="C_TYPE_LECTIN_2"/>
    <property type="match status" value="1"/>
</dbReference>
<organism evidence="2 3">
    <name type="scientific">Erpetoichthys calabaricus</name>
    <name type="common">Rope fish</name>
    <name type="synonym">Calamoichthys calabaricus</name>
    <dbReference type="NCBI Taxonomy" id="27687"/>
    <lineage>
        <taxon>Eukaryota</taxon>
        <taxon>Metazoa</taxon>
        <taxon>Chordata</taxon>
        <taxon>Craniata</taxon>
        <taxon>Vertebrata</taxon>
        <taxon>Euteleostomi</taxon>
        <taxon>Actinopterygii</taxon>
        <taxon>Polypteriformes</taxon>
        <taxon>Polypteridae</taxon>
        <taxon>Erpetoichthys</taxon>
    </lineage>
</organism>
<reference evidence="2" key="3">
    <citation type="submission" date="2025-09" db="UniProtKB">
        <authorList>
            <consortium name="Ensembl"/>
        </authorList>
    </citation>
    <scope>IDENTIFICATION</scope>
</reference>
<dbReference type="SUPFAM" id="SSF56436">
    <property type="entry name" value="C-type lectin-like"/>
    <property type="match status" value="1"/>
</dbReference>
<feature type="domain" description="C-type lectin" evidence="1">
    <location>
        <begin position="4"/>
        <end position="77"/>
    </location>
</feature>
<dbReference type="GeneTree" id="ENSGT00940000176041"/>
<evidence type="ECO:0000259" key="1">
    <source>
        <dbReference type="PROSITE" id="PS50041"/>
    </source>
</evidence>
<dbReference type="Proteomes" id="UP000694620">
    <property type="component" value="Chromosome 1"/>
</dbReference>
<reference evidence="2" key="2">
    <citation type="submission" date="2025-08" db="UniProtKB">
        <authorList>
            <consortium name="Ensembl"/>
        </authorList>
    </citation>
    <scope>IDENTIFICATION</scope>
</reference>
<reference evidence="2" key="1">
    <citation type="submission" date="2021-06" db="EMBL/GenBank/DDBJ databases">
        <authorList>
            <consortium name="Wellcome Sanger Institute Data Sharing"/>
        </authorList>
    </citation>
    <scope>NUCLEOTIDE SEQUENCE [LARGE SCALE GENOMIC DNA]</scope>
</reference>
<dbReference type="Pfam" id="PF00059">
    <property type="entry name" value="Lectin_C"/>
    <property type="match status" value="1"/>
</dbReference>
<dbReference type="InterPro" id="IPR001304">
    <property type="entry name" value="C-type_lectin-like"/>
</dbReference>